<accession>A0ABR1EM30</accession>
<reference evidence="1 2" key="1">
    <citation type="submission" date="2023-08" db="EMBL/GenBank/DDBJ databases">
        <title>A Necator americanus chromosomal reference genome.</title>
        <authorList>
            <person name="Ilik V."/>
            <person name="Petrzelkova K.J."/>
            <person name="Pardy F."/>
            <person name="Fuh T."/>
            <person name="Niatou-Singa F.S."/>
            <person name="Gouil Q."/>
            <person name="Baker L."/>
            <person name="Ritchie M.E."/>
            <person name="Jex A.R."/>
            <person name="Gazzola D."/>
            <person name="Li H."/>
            <person name="Toshio Fujiwara R."/>
            <person name="Zhan B."/>
            <person name="Aroian R.V."/>
            <person name="Pafco B."/>
            <person name="Schwarz E.M."/>
        </authorList>
    </citation>
    <scope>NUCLEOTIDE SEQUENCE [LARGE SCALE GENOMIC DNA]</scope>
    <source>
        <strain evidence="1 2">Aroian</strain>
        <tissue evidence="1">Whole animal</tissue>
    </source>
</reference>
<gene>
    <name evidence="1" type="primary">Necator_chrX.g24312</name>
    <name evidence="1" type="ORF">RB195_024147</name>
</gene>
<dbReference type="EMBL" id="JAVFWL010000006">
    <property type="protein sequence ID" value="KAK6763707.1"/>
    <property type="molecule type" value="Genomic_DNA"/>
</dbReference>
<name>A0ABR1EM30_NECAM</name>
<keyword evidence="2" id="KW-1185">Reference proteome</keyword>
<protein>
    <recommendedName>
        <fullName evidence="3">Reverse transcriptase domain-containing protein</fullName>
    </recommendedName>
</protein>
<evidence type="ECO:0000313" key="1">
    <source>
        <dbReference type="EMBL" id="KAK6763707.1"/>
    </source>
</evidence>
<dbReference type="PANTHER" id="PTHR19446">
    <property type="entry name" value="REVERSE TRANSCRIPTASES"/>
    <property type="match status" value="1"/>
</dbReference>
<proteinExistence type="predicted"/>
<dbReference type="Proteomes" id="UP001303046">
    <property type="component" value="Unassembled WGS sequence"/>
</dbReference>
<evidence type="ECO:0000313" key="2">
    <source>
        <dbReference type="Proteomes" id="UP001303046"/>
    </source>
</evidence>
<evidence type="ECO:0008006" key="3">
    <source>
        <dbReference type="Google" id="ProtNLM"/>
    </source>
</evidence>
<organism evidence="1 2">
    <name type="scientific">Necator americanus</name>
    <name type="common">Human hookworm</name>
    <dbReference type="NCBI Taxonomy" id="51031"/>
    <lineage>
        <taxon>Eukaryota</taxon>
        <taxon>Metazoa</taxon>
        <taxon>Ecdysozoa</taxon>
        <taxon>Nematoda</taxon>
        <taxon>Chromadorea</taxon>
        <taxon>Rhabditida</taxon>
        <taxon>Rhabditina</taxon>
        <taxon>Rhabditomorpha</taxon>
        <taxon>Strongyloidea</taxon>
        <taxon>Ancylostomatidae</taxon>
        <taxon>Bunostominae</taxon>
        <taxon>Necator</taxon>
    </lineage>
</organism>
<comment type="caution">
    <text evidence="1">The sequence shown here is derived from an EMBL/GenBank/DDBJ whole genome shotgun (WGS) entry which is preliminary data.</text>
</comment>
<sequence>MKRCSPVLNTANGVAVCEATLLIWRDHFKTLLNRQAPSVPELDHVHRPTYAVNEEPPAESEVLVCILKMRNEKSGGDDERAEMLNSVPLSGIREMTKIIRSILIDERMTDSWRHAIIITLHKKLSVMDPGNYRGISLLHLMYKVLERIIPDRPIKHREETTRNEQAGFRPGRSAIDQVFIVRRMIEIWQRYSKPKQLAFLNLEAASESPHRGRFLHALRADGVPGKLVRLFDDMNQRTTAAVRTLAGCTTPFVVVTGVRRGSGRTFPVQFRHRRHYAKNSWRRAVQNFNMLSTLYQSWLQPTDYGYALINANR</sequence>